<sequence>MFSKVETLGAEWIRLTTETTEQRAGDTTLGHHKRQDQKINANDNDSLVSDADLQKIEDFANGDLLVSA</sequence>
<reference evidence="2 3" key="1">
    <citation type="submission" date="2015-06" db="EMBL/GenBank/DDBJ databases">
        <title>Genome sequence of Mycobacterium conceptionense strain MLE.</title>
        <authorList>
            <person name="Greninger A.L."/>
            <person name="Cunningham G."/>
            <person name="Chiu C.Y."/>
            <person name="Miller S."/>
        </authorList>
    </citation>
    <scope>NUCLEOTIDE SEQUENCE [LARGE SCALE GENOMIC DNA]</scope>
    <source>
        <strain evidence="2 3">MLE</strain>
    </source>
</reference>
<evidence type="ECO:0000256" key="1">
    <source>
        <dbReference type="SAM" id="MobiDB-lite"/>
    </source>
</evidence>
<protein>
    <submittedName>
        <fullName evidence="2">Uncharacterized protein</fullName>
    </submittedName>
</protein>
<gene>
    <name evidence="2" type="ORF">ACT17_22580</name>
</gene>
<accession>A0A0J8WSB3</accession>
<name>A0A0J8WSB3_9MYCO</name>
<dbReference type="AlphaFoldDB" id="A0A0J8WSB3"/>
<evidence type="ECO:0000313" key="2">
    <source>
        <dbReference type="EMBL" id="KMV15899.1"/>
    </source>
</evidence>
<feature type="region of interest" description="Disordered" evidence="1">
    <location>
        <begin position="21"/>
        <end position="45"/>
    </location>
</feature>
<dbReference type="Proteomes" id="UP000037594">
    <property type="component" value="Unassembled WGS sequence"/>
</dbReference>
<dbReference type="EMBL" id="LFOD01000025">
    <property type="protein sequence ID" value="KMV15899.1"/>
    <property type="molecule type" value="Genomic_DNA"/>
</dbReference>
<organism evidence="2 3">
    <name type="scientific">Mycolicibacterium conceptionense</name>
    <dbReference type="NCBI Taxonomy" id="451644"/>
    <lineage>
        <taxon>Bacteria</taxon>
        <taxon>Bacillati</taxon>
        <taxon>Actinomycetota</taxon>
        <taxon>Actinomycetes</taxon>
        <taxon>Mycobacteriales</taxon>
        <taxon>Mycobacteriaceae</taxon>
        <taxon>Mycolicibacterium</taxon>
    </lineage>
</organism>
<proteinExistence type="predicted"/>
<evidence type="ECO:0000313" key="3">
    <source>
        <dbReference type="Proteomes" id="UP000037594"/>
    </source>
</evidence>
<dbReference type="PATRIC" id="fig|451644.5.peg.4660"/>
<comment type="caution">
    <text evidence="2">The sequence shown here is derived from an EMBL/GenBank/DDBJ whole genome shotgun (WGS) entry which is preliminary data.</text>
</comment>